<dbReference type="InterPro" id="IPR036388">
    <property type="entry name" value="WH-like_DNA-bd_sf"/>
</dbReference>
<dbReference type="Pfam" id="PF01978">
    <property type="entry name" value="TrmB"/>
    <property type="match status" value="1"/>
</dbReference>
<dbReference type="InterPro" id="IPR016032">
    <property type="entry name" value="Sig_transdc_resp-reg_C-effctor"/>
</dbReference>
<proteinExistence type="predicted"/>
<evidence type="ECO:0000313" key="3">
    <source>
        <dbReference type="Proteomes" id="UP001500668"/>
    </source>
</evidence>
<keyword evidence="3" id="KW-1185">Reference proteome</keyword>
<dbReference type="PANTHER" id="PTHR34293">
    <property type="entry name" value="HTH-TYPE TRANSCRIPTIONAL REGULATOR TRMBL2"/>
    <property type="match status" value="1"/>
</dbReference>
<dbReference type="InterPro" id="IPR002831">
    <property type="entry name" value="Tscrpt_reg_TrmB_N"/>
</dbReference>
<dbReference type="RefSeq" id="WP_344072060.1">
    <property type="nucleotide sequence ID" value="NZ_BAAACA010000009.1"/>
</dbReference>
<dbReference type="Proteomes" id="UP001500668">
    <property type="component" value="Unassembled WGS sequence"/>
</dbReference>
<organism evidence="2 3">
    <name type="scientific">Streptomyces crystallinus</name>
    <dbReference type="NCBI Taxonomy" id="68191"/>
    <lineage>
        <taxon>Bacteria</taxon>
        <taxon>Bacillati</taxon>
        <taxon>Actinomycetota</taxon>
        <taxon>Actinomycetes</taxon>
        <taxon>Kitasatosporales</taxon>
        <taxon>Streptomycetaceae</taxon>
        <taxon>Streptomyces</taxon>
    </lineage>
</organism>
<evidence type="ECO:0000313" key="2">
    <source>
        <dbReference type="EMBL" id="GAA0589169.1"/>
    </source>
</evidence>
<dbReference type="SUPFAM" id="SSF46785">
    <property type="entry name" value="Winged helix' DNA-binding domain"/>
    <property type="match status" value="1"/>
</dbReference>
<dbReference type="InterPro" id="IPR051797">
    <property type="entry name" value="TrmB-like"/>
</dbReference>
<dbReference type="SMART" id="SM00421">
    <property type="entry name" value="HTH_LUXR"/>
    <property type="match status" value="1"/>
</dbReference>
<dbReference type="SUPFAM" id="SSF46894">
    <property type="entry name" value="C-terminal effector domain of the bipartite response regulators"/>
    <property type="match status" value="1"/>
</dbReference>
<dbReference type="InterPro" id="IPR000792">
    <property type="entry name" value="Tscrpt_reg_LuxR_C"/>
</dbReference>
<dbReference type="PANTHER" id="PTHR34293:SF1">
    <property type="entry name" value="HTH-TYPE TRANSCRIPTIONAL REGULATOR TRMBL2"/>
    <property type="match status" value="1"/>
</dbReference>
<evidence type="ECO:0000259" key="1">
    <source>
        <dbReference type="SMART" id="SM00421"/>
    </source>
</evidence>
<name>A0ABP3QE91_9ACTN</name>
<feature type="domain" description="HTH luxR-type" evidence="1">
    <location>
        <begin position="267"/>
        <end position="324"/>
    </location>
</feature>
<reference evidence="3" key="1">
    <citation type="journal article" date="2019" name="Int. J. Syst. Evol. Microbiol.">
        <title>The Global Catalogue of Microorganisms (GCM) 10K type strain sequencing project: providing services to taxonomists for standard genome sequencing and annotation.</title>
        <authorList>
            <consortium name="The Broad Institute Genomics Platform"/>
            <consortium name="The Broad Institute Genome Sequencing Center for Infectious Disease"/>
            <person name="Wu L."/>
            <person name="Ma J."/>
        </authorList>
    </citation>
    <scope>NUCLEOTIDE SEQUENCE [LARGE SCALE GENOMIC DNA]</scope>
    <source>
        <strain evidence="3">JCM 5067</strain>
    </source>
</reference>
<gene>
    <name evidence="2" type="ORF">GCM10010394_18150</name>
</gene>
<dbReference type="Gene3D" id="1.10.10.10">
    <property type="entry name" value="Winged helix-like DNA-binding domain superfamily/Winged helix DNA-binding domain"/>
    <property type="match status" value="2"/>
</dbReference>
<accession>A0ABP3QE91</accession>
<dbReference type="Pfam" id="PF13384">
    <property type="entry name" value="HTH_23"/>
    <property type="match status" value="1"/>
</dbReference>
<comment type="caution">
    <text evidence="2">The sequence shown here is derived from an EMBL/GenBank/DDBJ whole genome shotgun (WGS) entry which is preliminary data.</text>
</comment>
<dbReference type="EMBL" id="BAAACA010000009">
    <property type="protein sequence ID" value="GAA0589169.1"/>
    <property type="molecule type" value="Genomic_DNA"/>
</dbReference>
<sequence>MSAIDDTGLPEELRRLGLGPGEAAVYTTLLRRGRMPVAELAERLGQEPGEAERLTRGLIGLGLVAVLDGEADAVSPVEPTIALDQLAHARAAELRQAHVAALNAFRDFRRSVHSQPTDDLVEVVSGPRVAERIWHVEGAAESEVLRFDSPPYHTAGGPNPTEVEKLARGVVYRVVYSASAVRNTSYYAGNIQPCIAAGEQARVLPTVPVKLTVFDRRLAIVSMSSVEAESNDSLLLVRPSSLLSALTGLFETAWRSAYPMHLSGQVPRALRPAQRRILELLATGVNDEDIADLLGISRRTLSRNLEQLHQLAGSVSRFQLALHAARHDWI</sequence>
<protein>
    <submittedName>
        <fullName evidence="2">LuxR family transcriptional regulator</fullName>
    </submittedName>
</protein>
<dbReference type="InterPro" id="IPR036390">
    <property type="entry name" value="WH_DNA-bd_sf"/>
</dbReference>